<feature type="domain" description="Aminoacyl-transfer RNA synthetases class-II family profile" evidence="13">
    <location>
        <begin position="38"/>
        <end position="471"/>
    </location>
</feature>
<dbReference type="InterPro" id="IPR007214">
    <property type="entry name" value="YbaK/aa-tRNA-synth-assoc-dom"/>
</dbReference>
<dbReference type="InterPro" id="IPR004500">
    <property type="entry name" value="Pro-tRNA-synth_IIa_bac-type"/>
</dbReference>
<dbReference type="InterPro" id="IPR002316">
    <property type="entry name" value="Pro-tRNA-ligase_IIa"/>
</dbReference>
<evidence type="ECO:0000256" key="8">
    <source>
        <dbReference type="ARBA" id="ARBA00023146"/>
    </source>
</evidence>
<dbReference type="SUPFAM" id="SSF55826">
    <property type="entry name" value="YbaK/ProRS associated domain"/>
    <property type="match status" value="1"/>
</dbReference>
<keyword evidence="3 12" id="KW-0963">Cytoplasm</keyword>
<evidence type="ECO:0000259" key="13">
    <source>
        <dbReference type="PROSITE" id="PS50862"/>
    </source>
</evidence>
<dbReference type="EMBL" id="CP032100">
    <property type="protein sequence ID" value="AXX88973.1"/>
    <property type="molecule type" value="Genomic_DNA"/>
</dbReference>
<dbReference type="FunFam" id="3.30.930.10:FF:000065">
    <property type="entry name" value="Proline--tRNA ligase"/>
    <property type="match status" value="1"/>
</dbReference>
<evidence type="ECO:0000256" key="9">
    <source>
        <dbReference type="ARBA" id="ARBA00047671"/>
    </source>
</evidence>
<evidence type="ECO:0000313" key="15">
    <source>
        <dbReference type="Proteomes" id="UP000263040"/>
    </source>
</evidence>
<proteinExistence type="inferred from homology"/>
<dbReference type="NCBIfam" id="TIGR00409">
    <property type="entry name" value="proS_fam_II"/>
    <property type="match status" value="1"/>
</dbReference>
<comment type="catalytic activity">
    <reaction evidence="9 12">
        <text>tRNA(Pro) + L-proline + ATP = L-prolyl-tRNA(Pro) + AMP + diphosphate</text>
        <dbReference type="Rhea" id="RHEA:14305"/>
        <dbReference type="Rhea" id="RHEA-COMP:9700"/>
        <dbReference type="Rhea" id="RHEA-COMP:9702"/>
        <dbReference type="ChEBI" id="CHEBI:30616"/>
        <dbReference type="ChEBI" id="CHEBI:33019"/>
        <dbReference type="ChEBI" id="CHEBI:60039"/>
        <dbReference type="ChEBI" id="CHEBI:78442"/>
        <dbReference type="ChEBI" id="CHEBI:78532"/>
        <dbReference type="ChEBI" id="CHEBI:456215"/>
        <dbReference type="EC" id="6.1.1.15"/>
    </reaction>
</comment>
<dbReference type="SUPFAM" id="SSF52954">
    <property type="entry name" value="Class II aaRS ABD-related"/>
    <property type="match status" value="1"/>
</dbReference>
<comment type="subcellular location">
    <subcellularLocation>
        <location evidence="1 12">Cytoplasm</location>
    </subcellularLocation>
</comment>
<dbReference type="FunFam" id="3.30.930.10:FF:000066">
    <property type="entry name" value="Proline--tRNA ligase"/>
    <property type="match status" value="1"/>
</dbReference>
<dbReference type="InterPro" id="IPR050062">
    <property type="entry name" value="Pro-tRNA_synthetase"/>
</dbReference>
<dbReference type="NCBIfam" id="NF006625">
    <property type="entry name" value="PRK09194.1"/>
    <property type="match status" value="1"/>
</dbReference>
<keyword evidence="6 12" id="KW-0067">ATP-binding</keyword>
<dbReference type="InterPro" id="IPR002314">
    <property type="entry name" value="aa-tRNA-synt_IIb"/>
</dbReference>
<keyword evidence="15" id="KW-1185">Reference proteome</keyword>
<reference evidence="14 15" key="1">
    <citation type="submission" date="2018-08" db="EMBL/GenBank/DDBJ databases">
        <title>Complete genome of the Arcobacter suis type strain LMG 26152.</title>
        <authorList>
            <person name="Miller W.G."/>
            <person name="Yee E."/>
            <person name="Bono J.L."/>
        </authorList>
    </citation>
    <scope>NUCLEOTIDE SEQUENCE [LARGE SCALE GENOMIC DNA]</scope>
    <source>
        <strain evidence="14 15">CECT 7833</strain>
    </source>
</reference>
<dbReference type="Gene3D" id="3.30.930.10">
    <property type="entry name" value="Bira Bifunctional Protein, Domain 2"/>
    <property type="match status" value="2"/>
</dbReference>
<dbReference type="GO" id="GO:0004827">
    <property type="term" value="F:proline-tRNA ligase activity"/>
    <property type="evidence" value="ECO:0007669"/>
    <property type="project" value="UniProtKB-UniRule"/>
</dbReference>
<dbReference type="GO" id="GO:0005829">
    <property type="term" value="C:cytosol"/>
    <property type="evidence" value="ECO:0007669"/>
    <property type="project" value="TreeGrafter"/>
</dbReference>
<comment type="function">
    <text evidence="10 12">Catalyzes the attachment of proline to tRNA(Pro) in a two-step reaction: proline is first activated by ATP to form Pro-AMP and then transferred to the acceptor end of tRNA(Pro). As ProRS can inadvertently accommodate and process non-cognate amino acids such as alanine and cysteine, to avoid such errors it has two additional distinct editing activities against alanine. One activity is designated as 'pretransfer' editing and involves the tRNA(Pro)-independent hydrolysis of activated Ala-AMP. The other activity is designated 'posttransfer' editing and involves deacylation of mischarged Ala-tRNA(Pro). The misacylated Cys-tRNA(Pro) is not edited by ProRS.</text>
</comment>
<dbReference type="InterPro" id="IPR045864">
    <property type="entry name" value="aa-tRNA-synth_II/BPL/LPL"/>
</dbReference>
<dbReference type="GO" id="GO:0006433">
    <property type="term" value="P:prolyl-tRNA aminoacylation"/>
    <property type="evidence" value="ECO:0007669"/>
    <property type="project" value="UniProtKB-UniRule"/>
</dbReference>
<dbReference type="GO" id="GO:0002161">
    <property type="term" value="F:aminoacyl-tRNA deacylase activity"/>
    <property type="evidence" value="ECO:0007669"/>
    <property type="project" value="InterPro"/>
</dbReference>
<dbReference type="PANTHER" id="PTHR42753:SF2">
    <property type="entry name" value="PROLINE--TRNA LIGASE"/>
    <property type="match status" value="1"/>
</dbReference>
<evidence type="ECO:0000256" key="1">
    <source>
        <dbReference type="ARBA" id="ARBA00004496"/>
    </source>
</evidence>
<keyword evidence="4 12" id="KW-0436">Ligase</keyword>
<dbReference type="Pfam" id="PF03129">
    <property type="entry name" value="HGTP_anticodon"/>
    <property type="match status" value="1"/>
</dbReference>
<evidence type="ECO:0000313" key="14">
    <source>
        <dbReference type="EMBL" id="AXX88973.1"/>
    </source>
</evidence>
<dbReference type="Pfam" id="PF00587">
    <property type="entry name" value="tRNA-synt_2b"/>
    <property type="match status" value="1"/>
</dbReference>
<dbReference type="CDD" id="cd00861">
    <property type="entry name" value="ProRS_anticodon_short"/>
    <property type="match status" value="1"/>
</dbReference>
<comment type="similarity">
    <text evidence="11 12">Belongs to the class-II aminoacyl-tRNA synthetase family. ProS type 1 subfamily.</text>
</comment>
<evidence type="ECO:0000256" key="4">
    <source>
        <dbReference type="ARBA" id="ARBA00022598"/>
    </source>
</evidence>
<evidence type="ECO:0000256" key="5">
    <source>
        <dbReference type="ARBA" id="ARBA00022741"/>
    </source>
</evidence>
<accession>A0AAD0SNW7</accession>
<dbReference type="InterPro" id="IPR023717">
    <property type="entry name" value="Pro-tRNA-Synthase_IIa_type1"/>
</dbReference>
<dbReference type="Proteomes" id="UP000263040">
    <property type="component" value="Chromosome"/>
</dbReference>
<gene>
    <name evidence="12 14" type="primary">proS</name>
    <name evidence="14" type="ORF">ASUIS_0466</name>
</gene>
<comment type="domain">
    <text evidence="12">Consists of three domains: the N-terminal catalytic domain, the editing domain and the C-terminal anticodon-binding domain.</text>
</comment>
<dbReference type="InterPro" id="IPR036754">
    <property type="entry name" value="YbaK/aa-tRNA-synt-asso_dom_sf"/>
</dbReference>
<dbReference type="PANTHER" id="PTHR42753">
    <property type="entry name" value="MITOCHONDRIAL RIBOSOME PROTEIN L39/PROLYL-TRNA LIGASE FAMILY MEMBER"/>
    <property type="match status" value="1"/>
</dbReference>
<dbReference type="HAMAP" id="MF_01569">
    <property type="entry name" value="Pro_tRNA_synth_type1"/>
    <property type="match status" value="1"/>
</dbReference>
<keyword evidence="7 12" id="KW-0648">Protein biosynthesis</keyword>
<protein>
    <recommendedName>
        <fullName evidence="12">Proline--tRNA ligase</fullName>
        <ecNumber evidence="12">6.1.1.15</ecNumber>
    </recommendedName>
    <alternativeName>
        <fullName evidence="12">Prolyl-tRNA synthetase</fullName>
        <shortName evidence="12">ProRS</shortName>
    </alternativeName>
</protein>
<dbReference type="RefSeq" id="WP_118885534.1">
    <property type="nucleotide sequence ID" value="NZ_CP032100.1"/>
</dbReference>
<comment type="subunit">
    <text evidence="2 12">Homodimer.</text>
</comment>
<dbReference type="KEGG" id="asui:ASUIS_0466"/>
<evidence type="ECO:0000256" key="11">
    <source>
        <dbReference type="ARBA" id="ARBA00060755"/>
    </source>
</evidence>
<dbReference type="AlphaFoldDB" id="A0AAD0SNW7"/>
<dbReference type="CDD" id="cd00779">
    <property type="entry name" value="ProRS_core_prok"/>
    <property type="match status" value="1"/>
</dbReference>
<keyword evidence="5 12" id="KW-0547">Nucleotide-binding</keyword>
<dbReference type="InterPro" id="IPR036621">
    <property type="entry name" value="Anticodon-bd_dom_sf"/>
</dbReference>
<evidence type="ECO:0000256" key="7">
    <source>
        <dbReference type="ARBA" id="ARBA00022917"/>
    </source>
</evidence>
<dbReference type="InterPro" id="IPR004154">
    <property type="entry name" value="Anticodon-bd"/>
</dbReference>
<name>A0AAD0SNW7_9BACT</name>
<dbReference type="EC" id="6.1.1.15" evidence="12"/>
<keyword evidence="8 12" id="KW-0030">Aminoacyl-tRNA synthetase</keyword>
<organism evidence="14 15">
    <name type="scientific">Arcobacter suis CECT 7833</name>
    <dbReference type="NCBI Taxonomy" id="663365"/>
    <lineage>
        <taxon>Bacteria</taxon>
        <taxon>Pseudomonadati</taxon>
        <taxon>Campylobacterota</taxon>
        <taxon>Epsilonproteobacteria</taxon>
        <taxon>Campylobacterales</taxon>
        <taxon>Arcobacteraceae</taxon>
        <taxon>Arcobacter</taxon>
    </lineage>
</organism>
<dbReference type="InterPro" id="IPR044140">
    <property type="entry name" value="ProRS_anticodon_short"/>
</dbReference>
<dbReference type="InterPro" id="IPR006195">
    <property type="entry name" value="aa-tRNA-synth_II"/>
</dbReference>
<evidence type="ECO:0000256" key="6">
    <source>
        <dbReference type="ARBA" id="ARBA00022840"/>
    </source>
</evidence>
<dbReference type="PROSITE" id="PS50862">
    <property type="entry name" value="AA_TRNA_LIGASE_II"/>
    <property type="match status" value="1"/>
</dbReference>
<evidence type="ECO:0000256" key="3">
    <source>
        <dbReference type="ARBA" id="ARBA00022490"/>
    </source>
</evidence>
<dbReference type="Gene3D" id="3.40.50.800">
    <property type="entry name" value="Anticodon-binding domain"/>
    <property type="match status" value="1"/>
</dbReference>
<evidence type="ECO:0000256" key="12">
    <source>
        <dbReference type="HAMAP-Rule" id="MF_01569"/>
    </source>
</evidence>
<evidence type="ECO:0000256" key="10">
    <source>
        <dbReference type="ARBA" id="ARBA00053664"/>
    </source>
</evidence>
<dbReference type="InterPro" id="IPR033730">
    <property type="entry name" value="ProRS_core_prok"/>
</dbReference>
<sequence length="568" mass="63303">MKFSKMFIPTTKETPNDATLPSHQYLVRGGFIAQTGAGIYDFMPLGKIVLDKIRAVVKQEMDNAGANEVQFGFVTPLSLWEESGRANTMGHEMLRFKDRKNTNFVLSPTNEESVVNMVKNRITSYKDLPIHLYQINTKFRDEARPRFGLMRGREFLMKDGYSFHSSEEDLVREFNLMEATYKKVYTRLGLDFRVVAADSGAIGGSGSKEFHVLADSGEDTIVVCPDCEYGANIEAATRKPRNFDYSAFTELKKVETVDTKTIEEVATFLNIPKSQTIKAVIKKAIYEDKTQIVVFFVRGDDELEETKACNSVNALELDEISENEIIEAGLVAGYCGPFDLPSNITFVIDNEIKDSKGLACGANEINYHLINTDLSTLKDVKYFDLVAVQENDSCSCCGGALKYTKGIEAGHIFQLGTKYSSAMNANFLDENGKAKPFIMGCYGIGVSRLVAAVIEQNHDDKGCIWTKETAPFMVDIIVSNSKKEEEANAGEQIYADLKVAGIDTILDDRINARFGFKMGDFELLGFPYAVVIGKKLPEGFVEIVDRKTLEKTDVKVEEVVSKILELIK</sequence>
<dbReference type="PRINTS" id="PR01046">
    <property type="entry name" value="TRNASYNTHPRO"/>
</dbReference>
<evidence type="ECO:0000256" key="2">
    <source>
        <dbReference type="ARBA" id="ARBA00011738"/>
    </source>
</evidence>
<dbReference type="Pfam" id="PF04073">
    <property type="entry name" value="tRNA_edit"/>
    <property type="match status" value="1"/>
</dbReference>
<dbReference type="GO" id="GO:0005524">
    <property type="term" value="F:ATP binding"/>
    <property type="evidence" value="ECO:0007669"/>
    <property type="project" value="UniProtKB-UniRule"/>
</dbReference>
<dbReference type="CDD" id="cd04334">
    <property type="entry name" value="ProRS-INS"/>
    <property type="match status" value="1"/>
</dbReference>
<dbReference type="SUPFAM" id="SSF55681">
    <property type="entry name" value="Class II aaRS and biotin synthetases"/>
    <property type="match status" value="1"/>
</dbReference>